<dbReference type="GO" id="GO:0005886">
    <property type="term" value="C:plasma membrane"/>
    <property type="evidence" value="ECO:0007669"/>
    <property type="project" value="TreeGrafter"/>
</dbReference>
<dbReference type="Pfam" id="PF02801">
    <property type="entry name" value="Ketoacyl-synt_C"/>
    <property type="match status" value="1"/>
</dbReference>
<keyword evidence="1" id="KW-0596">Phosphopantetheine</keyword>
<dbReference type="EMBL" id="PPCV01000001">
    <property type="protein sequence ID" value="RXW33354.1"/>
    <property type="molecule type" value="Genomic_DNA"/>
</dbReference>
<dbReference type="GO" id="GO:0004312">
    <property type="term" value="F:fatty acid synthase activity"/>
    <property type="evidence" value="ECO:0007669"/>
    <property type="project" value="TreeGrafter"/>
</dbReference>
<dbReference type="GO" id="GO:0071770">
    <property type="term" value="P:DIM/DIP cell wall layer assembly"/>
    <property type="evidence" value="ECO:0007669"/>
    <property type="project" value="TreeGrafter"/>
</dbReference>
<dbReference type="AlphaFoldDB" id="A0A4Q2ELD9"/>
<name>A0A4Q2ELD9_9ACTN</name>
<evidence type="ECO:0000256" key="3">
    <source>
        <dbReference type="ARBA" id="ARBA00022679"/>
    </source>
</evidence>
<evidence type="ECO:0000313" key="7">
    <source>
        <dbReference type="Proteomes" id="UP000290624"/>
    </source>
</evidence>
<reference evidence="6 7" key="1">
    <citation type="submission" date="2018-01" db="EMBL/GenBank/DDBJ databases">
        <title>Lactibacter flavus gen. nov., sp. nov., a novel bacterium of the family Propionibacteriaceae isolated from raw milk and dairy products.</title>
        <authorList>
            <person name="Wenning M."/>
            <person name="Breitenwieser F."/>
            <person name="Huptas C."/>
            <person name="von Neubeck M."/>
            <person name="Busse H.-J."/>
            <person name="Scherer S."/>
        </authorList>
    </citation>
    <scope>NUCLEOTIDE SEQUENCE [LARGE SCALE GENOMIC DNA]</scope>
    <source>
        <strain evidence="6 7">VG341</strain>
    </source>
</reference>
<keyword evidence="2" id="KW-0597">Phosphoprotein</keyword>
<keyword evidence="3 4" id="KW-0808">Transferase</keyword>
<dbReference type="SMART" id="SM00825">
    <property type="entry name" value="PKS_KS"/>
    <property type="match status" value="1"/>
</dbReference>
<proteinExistence type="inferred from homology"/>
<comment type="similarity">
    <text evidence="4">Belongs to the thiolase-like superfamily. Beta-ketoacyl-ACP synthases family.</text>
</comment>
<dbReference type="GO" id="GO:0004315">
    <property type="term" value="F:3-oxoacyl-[acyl-carrier-protein] synthase activity"/>
    <property type="evidence" value="ECO:0007669"/>
    <property type="project" value="InterPro"/>
</dbReference>
<protein>
    <recommendedName>
        <fullName evidence="5">Ketosynthase family 3 (KS3) domain-containing protein</fullName>
    </recommendedName>
</protein>
<feature type="domain" description="Ketosynthase family 3 (KS3)" evidence="5">
    <location>
        <begin position="8"/>
        <end position="470"/>
    </location>
</feature>
<evidence type="ECO:0000256" key="2">
    <source>
        <dbReference type="ARBA" id="ARBA00022553"/>
    </source>
</evidence>
<dbReference type="InterPro" id="IPR014030">
    <property type="entry name" value="Ketoacyl_synth_N"/>
</dbReference>
<dbReference type="GO" id="GO:0006633">
    <property type="term" value="P:fatty acid biosynthetic process"/>
    <property type="evidence" value="ECO:0007669"/>
    <property type="project" value="InterPro"/>
</dbReference>
<comment type="caution">
    <text evidence="6">The sequence shown here is derived from an EMBL/GenBank/DDBJ whole genome shotgun (WGS) entry which is preliminary data.</text>
</comment>
<dbReference type="PANTHER" id="PTHR43775">
    <property type="entry name" value="FATTY ACID SYNTHASE"/>
    <property type="match status" value="1"/>
</dbReference>
<dbReference type="InterPro" id="IPR014031">
    <property type="entry name" value="Ketoacyl_synth_C"/>
</dbReference>
<evidence type="ECO:0000256" key="1">
    <source>
        <dbReference type="ARBA" id="ARBA00022450"/>
    </source>
</evidence>
<dbReference type="RefSeq" id="WP_129457320.1">
    <property type="nucleotide sequence ID" value="NZ_PPCV01000001.1"/>
</dbReference>
<evidence type="ECO:0000313" key="6">
    <source>
        <dbReference type="EMBL" id="RXW33354.1"/>
    </source>
</evidence>
<dbReference type="PROSITE" id="PS00606">
    <property type="entry name" value="KS3_1"/>
    <property type="match status" value="1"/>
</dbReference>
<dbReference type="InterPro" id="IPR020841">
    <property type="entry name" value="PKS_Beta-ketoAc_synthase_dom"/>
</dbReference>
<dbReference type="InterPro" id="IPR016039">
    <property type="entry name" value="Thiolase-like"/>
</dbReference>
<dbReference type="InterPro" id="IPR050091">
    <property type="entry name" value="PKS_NRPS_Biosynth_Enz"/>
</dbReference>
<evidence type="ECO:0000259" key="5">
    <source>
        <dbReference type="PROSITE" id="PS52004"/>
    </source>
</evidence>
<dbReference type="PANTHER" id="PTHR43775:SF37">
    <property type="entry name" value="SI:DKEY-61P9.11"/>
    <property type="match status" value="1"/>
</dbReference>
<dbReference type="PROSITE" id="PS52004">
    <property type="entry name" value="KS3_2"/>
    <property type="match status" value="1"/>
</dbReference>
<keyword evidence="7" id="KW-1185">Reference proteome</keyword>
<accession>A0A4Q2ELD9</accession>
<dbReference type="Pfam" id="PF00109">
    <property type="entry name" value="ketoacyl-synt"/>
    <property type="match status" value="2"/>
</dbReference>
<dbReference type="OrthoDB" id="9808669at2"/>
<gene>
    <name evidence="6" type="ORF">C1706_00880</name>
</gene>
<dbReference type="SUPFAM" id="SSF53901">
    <property type="entry name" value="Thiolase-like"/>
    <property type="match status" value="2"/>
</dbReference>
<dbReference type="InterPro" id="IPR018201">
    <property type="entry name" value="Ketoacyl_synth_AS"/>
</dbReference>
<evidence type="ECO:0000256" key="4">
    <source>
        <dbReference type="RuleBase" id="RU003694"/>
    </source>
</evidence>
<dbReference type="GO" id="GO:0005737">
    <property type="term" value="C:cytoplasm"/>
    <property type="evidence" value="ECO:0007669"/>
    <property type="project" value="TreeGrafter"/>
</dbReference>
<dbReference type="Proteomes" id="UP000290624">
    <property type="component" value="Unassembled WGS sequence"/>
</dbReference>
<dbReference type="CDD" id="cd00833">
    <property type="entry name" value="PKS"/>
    <property type="match status" value="1"/>
</dbReference>
<dbReference type="Gene3D" id="3.40.47.10">
    <property type="match status" value="2"/>
</dbReference>
<organism evidence="6 7">
    <name type="scientific">Propioniciclava flava</name>
    <dbReference type="NCBI Taxonomy" id="2072026"/>
    <lineage>
        <taxon>Bacteria</taxon>
        <taxon>Bacillati</taxon>
        <taxon>Actinomycetota</taxon>
        <taxon>Actinomycetes</taxon>
        <taxon>Propionibacteriales</taxon>
        <taxon>Propionibacteriaceae</taxon>
        <taxon>Propioniciclava</taxon>
    </lineage>
</organism>
<sequence>MSPLAAPETPIAILGAGCVLPPTSTSLVEYRRNLLAGTPGISPIPAKRWDRDRYFSKDRHAPERTYCTLGGFVDDYHGDFTPYGLTAAQARVVAEANRTQLFAIDAALQALQAAGYDTARRSTIRGAIYLGNMLGDETLANYSMRRRAEDHHERLAACLDTPQGTTAAAWRDAWAQASDRQFGSSQPAPQHVLASALAPVVAAALGLSGEATLVDGACASGLLVVDAAIAALVRGDRDLVVAIGTMANMGVAGNVSFAKIGGLSPDGSRPLSASANGLIPGEGSGAVVLKRLDRALAEGDPIIGVIRGAATRSDGAGKAIYAPSSRGQVAAMQAALDQAGLSARDLDYVEVHATGTPTGDTTELESVALLVSHARRTDPVTIGSGKALVGHGFPSAGIANLVKVLLSFQGQRFFPTFGVDQPTSALAERAESLRLLPEGGPWPRHPDHPRRALANAFGFGGVDSSVLVEEFDPAYHRALLGSAPATPKTQQVTSWLAVVGASALLPGLPAASGLPDAVAFQQAWDGLAAHPTGLADDFRFPFREVKIPPSTLRQTDRAQQLFLSTSLHALQHAGLLTGRTVSIPERVATVVATASGSQASLDRNERIRADEFVDVLESAARLCSVSTEAITGWRAGLQDAFPVGPDTTTEAALPGYMDNIVAGRVGNSLDLRGTNYIVDADLSSWGAAVWAATGILDEAQADAVVIGGVNALVAPEMADLWSRQVGAPLRPVEGSVSFVVRRAEDLSPHDHVLGYVRAAPDATGTGTGLAAGEVTTLGADGAFWALTRLLALASDPAATELTAALPSVFHGAGYTVTVARHPNAAPPEVAAPDLGHPVTLEGADLNDLLAHLRAATPATTTTSASEGALRLVFDLDGDPTTRLQQVIAALVVASAPSAQ</sequence>